<dbReference type="EMBL" id="OZ075117">
    <property type="protein sequence ID" value="CAL5080137.1"/>
    <property type="molecule type" value="Genomic_DNA"/>
</dbReference>
<feature type="region of interest" description="Disordered" evidence="2">
    <location>
        <begin position="76"/>
        <end position="95"/>
    </location>
</feature>
<dbReference type="InterPro" id="IPR005174">
    <property type="entry name" value="KIB1-4_b-propeller"/>
</dbReference>
<evidence type="ECO:0000313" key="5">
    <source>
        <dbReference type="Proteomes" id="UP001497457"/>
    </source>
</evidence>
<keyword evidence="1" id="KW-0694">RNA-binding</keyword>
<dbReference type="PANTHER" id="PTHR33110">
    <property type="entry name" value="F-BOX/KELCH-REPEAT PROTEIN-RELATED"/>
    <property type="match status" value="1"/>
</dbReference>
<gene>
    <name evidence="4" type="ORF">URODEC1_LOCUS107973</name>
</gene>
<dbReference type="PANTHER" id="PTHR33110:SF134">
    <property type="entry name" value="OS09G0565350 PROTEIN"/>
    <property type="match status" value="1"/>
</dbReference>
<protein>
    <recommendedName>
        <fullName evidence="3">RRM domain-containing protein</fullName>
    </recommendedName>
</protein>
<dbReference type="Pfam" id="PF03478">
    <property type="entry name" value="Beta-prop_KIB1-4"/>
    <property type="match status" value="1"/>
</dbReference>
<evidence type="ECO:0000256" key="1">
    <source>
        <dbReference type="PROSITE-ProRule" id="PRU00176"/>
    </source>
</evidence>
<evidence type="ECO:0000259" key="3">
    <source>
        <dbReference type="PROSITE" id="PS50102"/>
    </source>
</evidence>
<keyword evidence="5" id="KW-1185">Reference proteome</keyword>
<evidence type="ECO:0000313" key="4">
    <source>
        <dbReference type="EMBL" id="CAL5080137.1"/>
    </source>
</evidence>
<dbReference type="InterPro" id="IPR000504">
    <property type="entry name" value="RRM_dom"/>
</dbReference>
<organism evidence="4 5">
    <name type="scientific">Urochloa decumbens</name>
    <dbReference type="NCBI Taxonomy" id="240449"/>
    <lineage>
        <taxon>Eukaryota</taxon>
        <taxon>Viridiplantae</taxon>
        <taxon>Streptophyta</taxon>
        <taxon>Embryophyta</taxon>
        <taxon>Tracheophyta</taxon>
        <taxon>Spermatophyta</taxon>
        <taxon>Magnoliopsida</taxon>
        <taxon>Liliopsida</taxon>
        <taxon>Poales</taxon>
        <taxon>Poaceae</taxon>
        <taxon>PACMAD clade</taxon>
        <taxon>Panicoideae</taxon>
        <taxon>Panicodae</taxon>
        <taxon>Paniceae</taxon>
        <taxon>Melinidinae</taxon>
        <taxon>Urochloa</taxon>
    </lineage>
</organism>
<dbReference type="AlphaFoldDB" id="A0ABC9FQ20"/>
<evidence type="ECO:0000256" key="2">
    <source>
        <dbReference type="SAM" id="MobiDB-lite"/>
    </source>
</evidence>
<dbReference type="GO" id="GO:0003723">
    <property type="term" value="F:RNA binding"/>
    <property type="evidence" value="ECO:0007669"/>
    <property type="project" value="UniProtKB-UniRule"/>
</dbReference>
<dbReference type="InterPro" id="IPR012677">
    <property type="entry name" value="Nucleotide-bd_a/b_plait_sf"/>
</dbReference>
<reference evidence="4" key="1">
    <citation type="submission" date="2024-10" db="EMBL/GenBank/DDBJ databases">
        <authorList>
            <person name="Ryan C."/>
        </authorList>
    </citation>
    <scope>NUCLEOTIDE SEQUENCE [LARGE SCALE GENOMIC DNA]</scope>
</reference>
<dbReference type="Pfam" id="PF00076">
    <property type="entry name" value="RRM_1"/>
    <property type="match status" value="1"/>
</dbReference>
<feature type="domain" description="RRM" evidence="3">
    <location>
        <begin position="372"/>
        <end position="450"/>
    </location>
</feature>
<dbReference type="Gene3D" id="3.30.70.330">
    <property type="match status" value="1"/>
</dbReference>
<dbReference type="SUPFAM" id="SSF54928">
    <property type="entry name" value="RNA-binding domain, RBD"/>
    <property type="match status" value="1"/>
</dbReference>
<dbReference type="SMART" id="SM00360">
    <property type="entry name" value="RRM"/>
    <property type="match status" value="1"/>
</dbReference>
<proteinExistence type="predicted"/>
<dbReference type="InterPro" id="IPR035979">
    <property type="entry name" value="RBD_domain_sf"/>
</dbReference>
<name>A0ABC9FQ20_9POAL</name>
<accession>A0ABC9FQ20</accession>
<dbReference type="Proteomes" id="UP001497457">
    <property type="component" value="Chromosome 7b"/>
</dbReference>
<sequence>MLPAPPHPPPPFLPWLLTPGGHDLPWMARLRSIFSSKTTWRAPGTSSRRRVKWLASADGVGAWLLIITGGVVRRSGDAGRSPSPSPPRLVNPLTGAAATLPPLPEEIERRIYIERATGVVAADGAVVLYDIGFYFESTSCILAAVLRPGDAAWTEAKTVLTPHTGLDHRCAAAYLHGDGEVILSDLYQSSTVKLRVAGGSGGDDDAGVVRELRTTPAEITPDQRAQRPRRVYTFESRGEVLAVVVAVPEAADVGGGPGDDLAAGDLSVWVYAMEEAAGDGRSSVRWVNRDARGLLGDRVLFLGSPTSFAVDAARFDGAGAVGGGSAFFAHDIWIDIGKFSDFMDIGGRLLAREEEQTIKIIRGSTSRFGPLVKMYVGNLPSWMCSVMLRDFFARYGTVRDARVVCDIASRQSLGFGLVTMESFDEPDSVIATYSEEMFYGDVLQVKSSHSSKRPFVILREIHRRGPQNGLVLQMRFHCS</sequence>
<dbReference type="PROSITE" id="PS50102">
    <property type="entry name" value="RRM"/>
    <property type="match status" value="1"/>
</dbReference>